<dbReference type="EMBL" id="BARS01046827">
    <property type="protein sequence ID" value="GAG33383.1"/>
    <property type="molecule type" value="Genomic_DNA"/>
</dbReference>
<sequence length="100" mass="10337">IVALRPWIGAAAAVVLIVGLSLPFASTTQRALLAPGGNPELAFSDWVAALDESGQQFTSLLGDDWLLETPGSGAGENGDNGDPLDSLEESLESFERIIGA</sequence>
<accession>X0X9N0</accession>
<feature type="non-terminal residue" evidence="2">
    <location>
        <position position="1"/>
    </location>
</feature>
<reference evidence="2" key="1">
    <citation type="journal article" date="2014" name="Front. Microbiol.">
        <title>High frequency of phylogenetically diverse reductive dehalogenase-homologous genes in deep subseafloor sedimentary metagenomes.</title>
        <authorList>
            <person name="Kawai M."/>
            <person name="Futagami T."/>
            <person name="Toyoda A."/>
            <person name="Takaki Y."/>
            <person name="Nishi S."/>
            <person name="Hori S."/>
            <person name="Arai W."/>
            <person name="Tsubouchi T."/>
            <person name="Morono Y."/>
            <person name="Uchiyama I."/>
            <person name="Ito T."/>
            <person name="Fujiyama A."/>
            <person name="Inagaki F."/>
            <person name="Takami H."/>
        </authorList>
    </citation>
    <scope>NUCLEOTIDE SEQUENCE</scope>
    <source>
        <strain evidence="2">Expedition CK06-06</strain>
    </source>
</reference>
<comment type="caution">
    <text evidence="2">The sequence shown here is derived from an EMBL/GenBank/DDBJ whole genome shotgun (WGS) entry which is preliminary data.</text>
</comment>
<keyword evidence="1" id="KW-0472">Membrane</keyword>
<proteinExistence type="predicted"/>
<protein>
    <submittedName>
        <fullName evidence="2">Uncharacterized protein</fullName>
    </submittedName>
</protein>
<feature type="transmembrane region" description="Helical" evidence="1">
    <location>
        <begin position="6"/>
        <end position="25"/>
    </location>
</feature>
<keyword evidence="1" id="KW-1133">Transmembrane helix</keyword>
<evidence type="ECO:0000313" key="2">
    <source>
        <dbReference type="EMBL" id="GAG33383.1"/>
    </source>
</evidence>
<evidence type="ECO:0000256" key="1">
    <source>
        <dbReference type="SAM" id="Phobius"/>
    </source>
</evidence>
<organism evidence="2">
    <name type="scientific">marine sediment metagenome</name>
    <dbReference type="NCBI Taxonomy" id="412755"/>
    <lineage>
        <taxon>unclassified sequences</taxon>
        <taxon>metagenomes</taxon>
        <taxon>ecological metagenomes</taxon>
    </lineage>
</organism>
<gene>
    <name evidence="2" type="ORF">S01H1_70419</name>
</gene>
<dbReference type="AlphaFoldDB" id="X0X9N0"/>
<name>X0X9N0_9ZZZZ</name>
<keyword evidence="1" id="KW-0812">Transmembrane</keyword>